<accession>A0A4T0FHN6</accession>
<feature type="domain" description="AB hydrolase-1" evidence="1">
    <location>
        <begin position="64"/>
        <end position="315"/>
    </location>
</feature>
<dbReference type="EMBL" id="SPNW01000045">
    <property type="protein sequence ID" value="TIA87947.1"/>
    <property type="molecule type" value="Genomic_DNA"/>
</dbReference>
<dbReference type="PANTHER" id="PTHR43433">
    <property type="entry name" value="HYDROLASE, ALPHA/BETA FOLD FAMILY PROTEIN"/>
    <property type="match status" value="1"/>
</dbReference>
<proteinExistence type="predicted"/>
<dbReference type="PANTHER" id="PTHR43433:SF5">
    <property type="entry name" value="AB HYDROLASE-1 DOMAIN-CONTAINING PROTEIN"/>
    <property type="match status" value="1"/>
</dbReference>
<evidence type="ECO:0000313" key="2">
    <source>
        <dbReference type="EMBL" id="TIA87947.1"/>
    </source>
</evidence>
<comment type="caution">
    <text evidence="2">The sequence shown here is derived from an EMBL/GenBank/DDBJ whole genome shotgun (WGS) entry which is preliminary data.</text>
</comment>
<evidence type="ECO:0000313" key="3">
    <source>
        <dbReference type="Proteomes" id="UP000310189"/>
    </source>
</evidence>
<dbReference type="InterPro" id="IPR050471">
    <property type="entry name" value="AB_hydrolase"/>
</dbReference>
<protein>
    <recommendedName>
        <fullName evidence="1">AB hydrolase-1 domain-containing protein</fullName>
    </recommendedName>
</protein>
<dbReference type="InterPro" id="IPR000073">
    <property type="entry name" value="AB_hydrolase_1"/>
</dbReference>
<organism evidence="2 3">
    <name type="scientific">Wallemia hederae</name>
    <dbReference type="NCBI Taxonomy" id="1540922"/>
    <lineage>
        <taxon>Eukaryota</taxon>
        <taxon>Fungi</taxon>
        <taxon>Dikarya</taxon>
        <taxon>Basidiomycota</taxon>
        <taxon>Wallemiomycotina</taxon>
        <taxon>Wallemiomycetes</taxon>
        <taxon>Wallemiales</taxon>
        <taxon>Wallemiaceae</taxon>
        <taxon>Wallemia</taxon>
    </lineage>
</organism>
<dbReference type="InterPro" id="IPR029058">
    <property type="entry name" value="AB_hydrolase_fold"/>
</dbReference>
<name>A0A4T0FHN6_9BASI</name>
<dbReference type="Proteomes" id="UP000310189">
    <property type="component" value="Unassembled WGS sequence"/>
</dbReference>
<dbReference type="AlphaFoldDB" id="A0A4T0FHN6"/>
<gene>
    <name evidence="2" type="ORF">E3P99_02880</name>
</gene>
<evidence type="ECO:0000259" key="1">
    <source>
        <dbReference type="Pfam" id="PF00561"/>
    </source>
</evidence>
<sequence length="342" mass="38414">MSEQPIKHGDLELENADEYPTIFNPQTRRRRGLCPVTQNKLNPAESHQLYYEVHGSDDPDAEKIVFIMGLNGSCFGWSKQINELAPAGKYQLLAFDNRAVGHSTGPRGPYSTSGMAEDVIVLLDLLGWTRSRSLHLVGVSMGGIGARISLELCDRIHDRIASLTLAVTSRGYGPFWNLPSWKGIYTLMSFFTIKDSEKLIQSYLELVFPLNWLAETREGDELKRTNRECERDHMIERAKYSRKQDPFGAISQMYAALGHSVSPARMEKIDHNIPKISIVSGDEDYLVDISCSVDLKKYLPSADYTVFKNTGHGLISQRPFKFNRLVEETVAEGAAKAGRKIN</sequence>
<reference evidence="2 3" key="1">
    <citation type="submission" date="2019-03" db="EMBL/GenBank/DDBJ databases">
        <title>Sequencing 23 genomes of Wallemia ichthyophaga.</title>
        <authorList>
            <person name="Gostincar C."/>
        </authorList>
    </citation>
    <scope>NUCLEOTIDE SEQUENCE [LARGE SCALE GENOMIC DNA]</scope>
    <source>
        <strain evidence="2 3">EXF-5753</strain>
    </source>
</reference>
<dbReference type="Pfam" id="PF00561">
    <property type="entry name" value="Abhydrolase_1"/>
    <property type="match status" value="1"/>
</dbReference>
<keyword evidence="3" id="KW-1185">Reference proteome</keyword>
<dbReference type="Gene3D" id="3.40.50.1820">
    <property type="entry name" value="alpha/beta hydrolase"/>
    <property type="match status" value="1"/>
</dbReference>
<dbReference type="OrthoDB" id="19657at2759"/>
<dbReference type="SUPFAM" id="SSF53474">
    <property type="entry name" value="alpha/beta-Hydrolases"/>
    <property type="match status" value="1"/>
</dbReference>